<dbReference type="InterPro" id="IPR051677">
    <property type="entry name" value="AfsR-DnrI-RedD_regulator"/>
</dbReference>
<comment type="caution">
    <text evidence="2">The sequence shown here is derived from an EMBL/GenBank/DDBJ whole genome shotgun (WGS) entry which is preliminary data.</text>
</comment>
<dbReference type="InterPro" id="IPR036388">
    <property type="entry name" value="WH-like_DNA-bd_sf"/>
</dbReference>
<dbReference type="SMART" id="SM01043">
    <property type="entry name" value="BTAD"/>
    <property type="match status" value="1"/>
</dbReference>
<protein>
    <recommendedName>
        <fullName evidence="1">Bacterial transcriptional activator domain-containing protein</fullName>
    </recommendedName>
</protein>
<dbReference type="InterPro" id="IPR005158">
    <property type="entry name" value="BTAD"/>
</dbReference>
<dbReference type="Pfam" id="PF03704">
    <property type="entry name" value="BTAD"/>
    <property type="match status" value="1"/>
</dbReference>
<feature type="domain" description="Bacterial transcriptional activator" evidence="1">
    <location>
        <begin position="102"/>
        <end position="239"/>
    </location>
</feature>
<dbReference type="GO" id="GO:0003677">
    <property type="term" value="F:DNA binding"/>
    <property type="evidence" value="ECO:0007669"/>
    <property type="project" value="InterPro"/>
</dbReference>
<dbReference type="Gene3D" id="1.25.40.10">
    <property type="entry name" value="Tetratricopeptide repeat domain"/>
    <property type="match status" value="2"/>
</dbReference>
<dbReference type="InterPro" id="IPR011990">
    <property type="entry name" value="TPR-like_helical_dom_sf"/>
</dbReference>
<dbReference type="InterPro" id="IPR041664">
    <property type="entry name" value="AAA_16"/>
</dbReference>
<dbReference type="GO" id="GO:0006355">
    <property type="term" value="P:regulation of DNA-templated transcription"/>
    <property type="evidence" value="ECO:0007669"/>
    <property type="project" value="InterPro"/>
</dbReference>
<evidence type="ECO:0000313" key="2">
    <source>
        <dbReference type="EMBL" id="GLC23839.1"/>
    </source>
</evidence>
<evidence type="ECO:0000313" key="3">
    <source>
        <dbReference type="Proteomes" id="UP001161325"/>
    </source>
</evidence>
<dbReference type="SUPFAM" id="SSF46894">
    <property type="entry name" value="C-terminal effector domain of the bipartite response regulators"/>
    <property type="match status" value="1"/>
</dbReference>
<sequence>MPTVDAPPPHRLRTLGALELTAPDGSVVSAHRRELLLLAYLAGHPRRADTRVAMATLLWEDRDDARARGSLRQALFRLRRTLPDVLLLDGETVALAPDRLVTDAGELLRLAAADRLDDAIARWTGDFLGNDEPAEGSALREWADAERERLRVAYRRVLDRRVVQAESAGDWPAAVAAAERLAALDPLDPGAGGRLATARRRAGDPAGALAGLDALAARRRAELDAGLPPRLTALVEELRTELADRSARSARAELRQAPDGADDAARARLLAAWRHVAEGADPVLVTAVAGAGRTRLLEELQATAAADGAIVLAARGYAADRDVPWATARPLLAPLADAPGLAGLAPAALARLAIVIPALRDAFPALPAVTSDDWGVLDAARAAIEEVATEVPVLVAVDDLPRADAMTRQLVLALARRLPIAGLCVVTTARDDELAPMPERAALLDLTSLHRVALPPRASIESSAIDAPPSAAHAPWWRRRAIALAAALGIATIGAGVAVRAARDPDAALDASLVAVAPFDVADADLTLWRHGMVDVLARRLDGAGALRTVPPTTVIRGFEGRGDPAGAAALGARTGAGLVVYGGIVHAGRDSVRLEARLFDVRRGTVVGEVRVHDALAAMDRAIDALGIGLLRELARDRPMGAVRTAGISAASLPALRAFLAAEQHYRGGEFQRASAAAEQAVALDSGFALAWHRLGSIVFYEDVETGARHFLRAAEARVATPLSPRDSTVIALDSLRGAALLAGARRTDRVPPLELAAPYMERLRHALLRFPEDPELRLAHAEALVRLGAAVRSTRDEQHAAYERAIALDSAFFPVYVEAVGIALATHHPERARHHLATMLRLARQPQNVAGVATLAAVVRADGTADTLALARFLSTASLGDLAMAFVLLANWPDAAAVPVRILRQGEIVARRERPEVWTRDVEPMLRAQLDHRGRLAERRALGGEAIAPAALVRDAILGAVPQAVGDSAAAAWLAGDAPWSDPQPLVWLAERADTLALRRFLARAERTPSARIARAYVALARRDTAGALAQLRTLDWRDCPTRCVANDVLRARLLLATGAVAEARTLVAGGSPAAWQQPPSAYDVLWMLTRARVAERVGDRARAAADYRSVVGLWATADAPLQPLVAEARAGLRRATAQRN</sequence>
<proteinExistence type="predicted"/>
<dbReference type="EMBL" id="BRXS01000001">
    <property type="protein sequence ID" value="GLC23839.1"/>
    <property type="molecule type" value="Genomic_DNA"/>
</dbReference>
<dbReference type="RefSeq" id="WP_284348283.1">
    <property type="nucleotide sequence ID" value="NZ_BRXS01000001.1"/>
</dbReference>
<dbReference type="SUPFAM" id="SSF52964">
    <property type="entry name" value="TolB, N-terminal domain"/>
    <property type="match status" value="1"/>
</dbReference>
<dbReference type="InterPro" id="IPR016032">
    <property type="entry name" value="Sig_transdc_resp-reg_C-effctor"/>
</dbReference>
<gene>
    <name evidence="2" type="ORF">rosag_03520</name>
</gene>
<keyword evidence="3" id="KW-1185">Reference proteome</keyword>
<name>A0AA37PZT0_9BACT</name>
<dbReference type="Pfam" id="PF13191">
    <property type="entry name" value="AAA_16"/>
    <property type="match status" value="1"/>
</dbReference>
<evidence type="ECO:0000259" key="1">
    <source>
        <dbReference type="SMART" id="SM01043"/>
    </source>
</evidence>
<dbReference type="AlphaFoldDB" id="A0AA37PZT0"/>
<dbReference type="SUPFAM" id="SSF48452">
    <property type="entry name" value="TPR-like"/>
    <property type="match status" value="1"/>
</dbReference>
<dbReference type="Proteomes" id="UP001161325">
    <property type="component" value="Unassembled WGS sequence"/>
</dbReference>
<organism evidence="2 3">
    <name type="scientific">Roseisolibacter agri</name>
    <dbReference type="NCBI Taxonomy" id="2014610"/>
    <lineage>
        <taxon>Bacteria</taxon>
        <taxon>Pseudomonadati</taxon>
        <taxon>Gemmatimonadota</taxon>
        <taxon>Gemmatimonadia</taxon>
        <taxon>Gemmatimonadales</taxon>
        <taxon>Gemmatimonadaceae</taxon>
        <taxon>Roseisolibacter</taxon>
    </lineage>
</organism>
<accession>A0AA37PZT0</accession>
<dbReference type="Gene3D" id="1.10.10.10">
    <property type="entry name" value="Winged helix-like DNA-binding domain superfamily/Winged helix DNA-binding domain"/>
    <property type="match status" value="1"/>
</dbReference>
<reference evidence="2" key="1">
    <citation type="submission" date="2022-08" db="EMBL/GenBank/DDBJ databases">
        <title>Draft genome sequencing of Roseisolibacter agri AW1220.</title>
        <authorList>
            <person name="Tobiishi Y."/>
            <person name="Tonouchi A."/>
        </authorList>
    </citation>
    <scope>NUCLEOTIDE SEQUENCE</scope>
    <source>
        <strain evidence="2">AW1220</strain>
    </source>
</reference>
<dbReference type="PANTHER" id="PTHR35807">
    <property type="entry name" value="TRANSCRIPTIONAL REGULATOR REDD-RELATED"/>
    <property type="match status" value="1"/>
</dbReference>